<dbReference type="Proteomes" id="UP000204551">
    <property type="component" value="Chromosome"/>
</dbReference>
<evidence type="ECO:0000256" key="2">
    <source>
        <dbReference type="ARBA" id="ARBA00022898"/>
    </source>
</evidence>
<dbReference type="GO" id="GO:0008792">
    <property type="term" value="F:arginine decarboxylase activity"/>
    <property type="evidence" value="ECO:0007669"/>
    <property type="project" value="UniProtKB-EC"/>
</dbReference>
<dbReference type="STRING" id="616991.GCA_000733925_00172"/>
<dbReference type="Pfam" id="PF02784">
    <property type="entry name" value="Orn_Arg_deC_N"/>
    <property type="match status" value="1"/>
</dbReference>
<dbReference type="RefSeq" id="WP_093978061.1">
    <property type="nucleotide sequence ID" value="NZ_CP022515.1"/>
</dbReference>
<evidence type="ECO:0000313" key="4">
    <source>
        <dbReference type="EMBL" id="ASO05260.1"/>
    </source>
</evidence>
<dbReference type="EC" id="4.1.1.19" evidence="4"/>
<evidence type="ECO:0000313" key="5">
    <source>
        <dbReference type="Proteomes" id="UP000204551"/>
    </source>
</evidence>
<evidence type="ECO:0000259" key="3">
    <source>
        <dbReference type="Pfam" id="PF02784"/>
    </source>
</evidence>
<dbReference type="AlphaFoldDB" id="A0A221UVJ5"/>
<dbReference type="GO" id="GO:0008295">
    <property type="term" value="P:spermidine biosynthetic process"/>
    <property type="evidence" value="ECO:0007669"/>
    <property type="project" value="InterPro"/>
</dbReference>
<accession>A0A221UVJ5</accession>
<dbReference type="Gene3D" id="3.20.20.10">
    <property type="entry name" value="Alanine racemase"/>
    <property type="match status" value="1"/>
</dbReference>
<feature type="domain" description="Orn/DAP/Arg decarboxylase 2 N-terminal" evidence="3">
    <location>
        <begin position="71"/>
        <end position="311"/>
    </location>
</feature>
<dbReference type="eggNOG" id="COG0019">
    <property type="taxonomic scope" value="Bacteria"/>
</dbReference>
<dbReference type="InterPro" id="IPR009006">
    <property type="entry name" value="Ala_racemase/Decarboxylase_C"/>
</dbReference>
<organism evidence="4 5">
    <name type="scientific">Arenibacter algicola</name>
    <dbReference type="NCBI Taxonomy" id="616991"/>
    <lineage>
        <taxon>Bacteria</taxon>
        <taxon>Pseudomonadati</taxon>
        <taxon>Bacteroidota</taxon>
        <taxon>Flavobacteriia</taxon>
        <taxon>Flavobacteriales</taxon>
        <taxon>Flavobacteriaceae</taxon>
        <taxon>Arenibacter</taxon>
    </lineage>
</organism>
<comment type="cofactor">
    <cofactor evidence="1">
        <name>pyridoxal 5'-phosphate</name>
        <dbReference type="ChEBI" id="CHEBI:597326"/>
    </cofactor>
</comment>
<dbReference type="Gene3D" id="2.40.37.10">
    <property type="entry name" value="Lyase, Ornithine Decarboxylase, Chain A, domain 1"/>
    <property type="match status" value="1"/>
</dbReference>
<dbReference type="InterPro" id="IPR002985">
    <property type="entry name" value="Arg_decrbxlase"/>
</dbReference>
<keyword evidence="4" id="KW-0456">Lyase</keyword>
<dbReference type="CDD" id="cd06830">
    <property type="entry name" value="PLPDE_III_ADC"/>
    <property type="match status" value="1"/>
</dbReference>
<dbReference type="EMBL" id="CP022515">
    <property type="protein sequence ID" value="ASO05260.1"/>
    <property type="molecule type" value="Genomic_DNA"/>
</dbReference>
<dbReference type="GO" id="GO:0006527">
    <property type="term" value="P:L-arginine catabolic process"/>
    <property type="evidence" value="ECO:0007669"/>
    <property type="project" value="InterPro"/>
</dbReference>
<proteinExistence type="predicted"/>
<dbReference type="PANTHER" id="PTHR43295:SF9">
    <property type="entry name" value="BIOSYNTHETIC ARGININE DECARBOXYLASE"/>
    <property type="match status" value="1"/>
</dbReference>
<dbReference type="KEGG" id="aalg:AREALGSMS7_01796"/>
<evidence type="ECO:0000256" key="1">
    <source>
        <dbReference type="ARBA" id="ARBA00001933"/>
    </source>
</evidence>
<dbReference type="InterPro" id="IPR022644">
    <property type="entry name" value="De-COase2_N"/>
</dbReference>
<dbReference type="SUPFAM" id="SSF50621">
    <property type="entry name" value="Alanine racemase C-terminal domain-like"/>
    <property type="match status" value="1"/>
</dbReference>
<gene>
    <name evidence="4" type="primary">speA</name>
    <name evidence="4" type="ORF">AREALGSMS7_01796</name>
</gene>
<dbReference type="SUPFAM" id="SSF51419">
    <property type="entry name" value="PLP-binding barrel"/>
    <property type="match status" value="1"/>
</dbReference>
<dbReference type="InterPro" id="IPR029066">
    <property type="entry name" value="PLP-binding_barrel"/>
</dbReference>
<protein>
    <submittedName>
        <fullName evidence="4">Biosynthetic arginine decarboxylase</fullName>
        <ecNumber evidence="4">4.1.1.19</ecNumber>
    </submittedName>
</protein>
<keyword evidence="2" id="KW-0663">Pyridoxal phosphate</keyword>
<name>A0A221UVJ5_9FLAO</name>
<reference evidence="4 5" key="1">
    <citation type="submission" date="2017-07" db="EMBL/GenBank/DDBJ databases">
        <title>Genome Sequence of Arenibacter algicola Strain SMS7 Isolated from a culture of the Diatom Skeletonema marinoi.</title>
        <authorList>
            <person name="Topel M."/>
            <person name="Pinder M.I.M."/>
            <person name="Johansson O.N."/>
            <person name="Kourtchenko O."/>
            <person name="Godhe A."/>
            <person name="Clarke A.K."/>
        </authorList>
    </citation>
    <scope>NUCLEOTIDE SEQUENCE [LARGE SCALE GENOMIC DNA]</scope>
    <source>
        <strain evidence="4 5">SMS7</strain>
    </source>
</reference>
<sequence>MNTKYINLIDQTYYFPQEEFTLEGENLKFHGIPLMDLVEEYGSPLKFTYLPKISENINKAKEWFKIAMEKNNYKGKYHYCYCTKSSHFKPVLNEALKNDIHIETSSAFDINIVEKLKEKGKIKDNTYIICNGFKRDQYIANIANLINSGHQNCIPIIDNYEEIDLLSDAINDTFKVGIRIASEEEPKFEFYTSRLGIGYKNIVPFYENQIKDNDKVELKMLHFFINTGIRDNAYYWNELVKCLKVYVRLKKICPSLDSLNIGGGFPIKNSLAFDYDYQYMIDEIINQINIACQEADVAVPNIFTEFGSFTVGESGGAIYEILYQKQQNDREKWNMIDSSFITTLPDTWAINKRFIMLAINRWQDEYERVLLGGLTCDSDDYYNSEQNMNAIYLPKYRKDKPLYIGFFNTGAYQETIGGYGGLQHCLIPHPKHILIDRDENGNITTKLFSEQQKAEDLLKILGYEMKPSAKAKVGQSPVKQIKSDL</sequence>
<dbReference type="PANTHER" id="PTHR43295">
    <property type="entry name" value="ARGININE DECARBOXYLASE"/>
    <property type="match status" value="1"/>
</dbReference>